<protein>
    <submittedName>
        <fullName evidence="2">Uncharacterized protein</fullName>
    </submittedName>
</protein>
<gene>
    <name evidence="2" type="ORF">GCM10011410_29300</name>
</gene>
<evidence type="ECO:0000256" key="1">
    <source>
        <dbReference type="SAM" id="MobiDB-lite"/>
    </source>
</evidence>
<sequence>MSGREFSELEQKRRDAAVSRTRLAEEIGGELGTPAKVYRIERSVVGGRTSDAERRLYEAALNRLIRTDGDNPPVDPDVGRPVSLGEDFDRADAEAMLAIIRAGVGVRERHGPSAAMHMARESLWDVWERPRLPRPLLTSKYPMSYPWSPAARDLWEENEGRRPPGGWGLILEHMTPRRLLLLELFENASQLTPETLRDLLFAKLAGAVVTKEDDRILSGAGFGASLPVGTLSGDNWARYRAAGFDPMAFEPLPIDPIDG</sequence>
<dbReference type="AlphaFoldDB" id="A0A916UJL3"/>
<evidence type="ECO:0000313" key="2">
    <source>
        <dbReference type="EMBL" id="GGC74188.1"/>
    </source>
</evidence>
<dbReference type="RefSeq" id="WP_188676553.1">
    <property type="nucleotide sequence ID" value="NZ_BMJH01000003.1"/>
</dbReference>
<comment type="caution">
    <text evidence="2">The sequence shown here is derived from an EMBL/GenBank/DDBJ whole genome shotgun (WGS) entry which is preliminary data.</text>
</comment>
<evidence type="ECO:0000313" key="3">
    <source>
        <dbReference type="Proteomes" id="UP000641514"/>
    </source>
</evidence>
<proteinExistence type="predicted"/>
<reference evidence="2" key="1">
    <citation type="journal article" date="2014" name="Int. J. Syst. Evol. Microbiol.">
        <title>Complete genome sequence of Corynebacterium casei LMG S-19264T (=DSM 44701T), isolated from a smear-ripened cheese.</title>
        <authorList>
            <consortium name="US DOE Joint Genome Institute (JGI-PGF)"/>
            <person name="Walter F."/>
            <person name="Albersmeier A."/>
            <person name="Kalinowski J."/>
            <person name="Ruckert C."/>
        </authorList>
    </citation>
    <scope>NUCLEOTIDE SEQUENCE</scope>
    <source>
        <strain evidence="2">CGMCC 1.15478</strain>
    </source>
</reference>
<name>A0A916UJL3_9ACTN</name>
<feature type="region of interest" description="Disordered" evidence="1">
    <location>
        <begin position="1"/>
        <end position="20"/>
    </location>
</feature>
<accession>A0A916UJL3</accession>
<dbReference type="EMBL" id="BMJH01000003">
    <property type="protein sequence ID" value="GGC74188.1"/>
    <property type="molecule type" value="Genomic_DNA"/>
</dbReference>
<dbReference type="Proteomes" id="UP000641514">
    <property type="component" value="Unassembled WGS sequence"/>
</dbReference>
<keyword evidence="3" id="KW-1185">Reference proteome</keyword>
<organism evidence="2 3">
    <name type="scientific">Hoyosella rhizosphaerae</name>
    <dbReference type="NCBI Taxonomy" id="1755582"/>
    <lineage>
        <taxon>Bacteria</taxon>
        <taxon>Bacillati</taxon>
        <taxon>Actinomycetota</taxon>
        <taxon>Actinomycetes</taxon>
        <taxon>Mycobacteriales</taxon>
        <taxon>Hoyosellaceae</taxon>
        <taxon>Hoyosella</taxon>
    </lineage>
</organism>
<reference evidence="2" key="2">
    <citation type="submission" date="2020-09" db="EMBL/GenBank/DDBJ databases">
        <authorList>
            <person name="Sun Q."/>
            <person name="Zhou Y."/>
        </authorList>
    </citation>
    <scope>NUCLEOTIDE SEQUENCE</scope>
    <source>
        <strain evidence="2">CGMCC 1.15478</strain>
    </source>
</reference>